<accession>A0A7N0SX12</accession>
<organism evidence="2 3">
    <name type="scientific">Kalanchoe fedtschenkoi</name>
    <name type="common">Lavender scallops</name>
    <name type="synonym">South American air plant</name>
    <dbReference type="NCBI Taxonomy" id="63787"/>
    <lineage>
        <taxon>Eukaryota</taxon>
        <taxon>Viridiplantae</taxon>
        <taxon>Streptophyta</taxon>
        <taxon>Embryophyta</taxon>
        <taxon>Tracheophyta</taxon>
        <taxon>Spermatophyta</taxon>
        <taxon>Magnoliopsida</taxon>
        <taxon>eudicotyledons</taxon>
        <taxon>Gunneridae</taxon>
        <taxon>Pentapetalae</taxon>
        <taxon>Saxifragales</taxon>
        <taxon>Crassulaceae</taxon>
        <taxon>Kalanchoe</taxon>
    </lineage>
</organism>
<dbReference type="EnsemblPlants" id="Kaladp0011s0372.1.v1.1">
    <property type="protein sequence ID" value="Kaladp0011s0372.1.v1.1"/>
    <property type="gene ID" value="Kaladp0011s0372.v1.1"/>
</dbReference>
<dbReference type="InterPro" id="IPR039300">
    <property type="entry name" value="JASON"/>
</dbReference>
<feature type="compositionally biased region" description="Polar residues" evidence="1">
    <location>
        <begin position="111"/>
        <end position="122"/>
    </location>
</feature>
<reference evidence="2" key="1">
    <citation type="submission" date="2021-01" db="UniProtKB">
        <authorList>
            <consortium name="EnsemblPlants"/>
        </authorList>
    </citation>
    <scope>IDENTIFICATION</scope>
</reference>
<feature type="region of interest" description="Disordered" evidence="1">
    <location>
        <begin position="415"/>
        <end position="445"/>
    </location>
</feature>
<evidence type="ECO:0000313" key="2">
    <source>
        <dbReference type="EnsemblPlants" id="Kaladp0011s0372.1.v1.1"/>
    </source>
</evidence>
<dbReference type="Gramene" id="Kaladp0011s0372.1.v1.1">
    <property type="protein sequence ID" value="Kaladp0011s0372.1.v1.1"/>
    <property type="gene ID" value="Kaladp0011s0372.v1.1"/>
</dbReference>
<dbReference type="GO" id="GO:0007142">
    <property type="term" value="P:male meiosis II"/>
    <property type="evidence" value="ECO:0007669"/>
    <property type="project" value="InterPro"/>
</dbReference>
<feature type="region of interest" description="Disordered" evidence="1">
    <location>
        <begin position="90"/>
        <end position="154"/>
    </location>
</feature>
<keyword evidence="3" id="KW-1185">Reference proteome</keyword>
<dbReference type="OMA" id="WQAYKEQ"/>
<feature type="region of interest" description="Disordered" evidence="1">
    <location>
        <begin position="310"/>
        <end position="331"/>
    </location>
</feature>
<sequence length="445" mass="49226">MTGRDLVDEAKFLKACGVLVETPADIRKAREKLQYSKEQDLGSGSPEFHSWYPNTSVEKLCLKNEGRVKSLKPMKLCEECQDGVLCPEHSTESGVAETHNKGDSSTDEENSQLASIASSNEFQDNELDNTPVLNSPQPPSIAVKSRAKSVHFAREPETPVRSSYRCLSEKVGQGSCKVEMPGYDGVFKYSPHPTPLKLTDEMQTPGTTYALDSATKGRNVLIRSQYVYSALNSIEDISQWRLLKEVEEEGEGEMEEPNNDASQQPDSLKESSERRCYDTPSHYSSKENEAAVDKDLKVEASLSGWLRPVSSATDENTESHDVPHTQTLGLTPGSRPVLGVLPASDWNCHGSSDMSPKCWDGNGIPNTTNKYKEDQEVKWHGTPFEERLLKALSAEGSNPEGWHINGRPIVYVDEEDESRESLHSKPIAPGFSHAKVEYSDTSSIS</sequence>
<dbReference type="PANTHER" id="PTHR33318:SF7">
    <property type="entry name" value="PROTEIN JASON"/>
    <property type="match status" value="1"/>
</dbReference>
<evidence type="ECO:0000256" key="1">
    <source>
        <dbReference type="SAM" id="MobiDB-lite"/>
    </source>
</evidence>
<dbReference type="PANTHER" id="PTHR33318">
    <property type="entry name" value="ASPARTYL/GLUTAMYL-TRNA(ASN/GLN) AMIDOTRANSFERASE SUBUNIT"/>
    <property type="match status" value="1"/>
</dbReference>
<feature type="compositionally biased region" description="Acidic residues" evidence="1">
    <location>
        <begin position="248"/>
        <end position="258"/>
    </location>
</feature>
<protein>
    <submittedName>
        <fullName evidence="2">Uncharacterized protein</fullName>
    </submittedName>
</protein>
<evidence type="ECO:0000313" key="3">
    <source>
        <dbReference type="Proteomes" id="UP000594263"/>
    </source>
</evidence>
<feature type="region of interest" description="Disordered" evidence="1">
    <location>
        <begin position="248"/>
        <end position="290"/>
    </location>
</feature>
<dbReference type="Proteomes" id="UP000594263">
    <property type="component" value="Unplaced"/>
</dbReference>
<proteinExistence type="predicted"/>
<feature type="compositionally biased region" description="Basic and acidic residues" evidence="1">
    <location>
        <begin position="267"/>
        <end position="277"/>
    </location>
</feature>
<dbReference type="AlphaFoldDB" id="A0A7N0SX12"/>
<name>A0A7N0SX12_KALFE</name>